<dbReference type="VEuPathDB" id="FungiDB:CC1G_14017"/>
<dbReference type="InParanoid" id="D6RL07"/>
<dbReference type="RefSeq" id="XP_002911979.1">
    <property type="nucleotide sequence ID" value="XM_002911933.1"/>
</dbReference>
<dbReference type="EMBL" id="AACS02000002">
    <property type="protein sequence ID" value="EFI28485.1"/>
    <property type="molecule type" value="Genomic_DNA"/>
</dbReference>
<accession>D6RL07</accession>
<dbReference type="GeneID" id="9379241"/>
<dbReference type="Proteomes" id="UP000001861">
    <property type="component" value="Unassembled WGS sequence"/>
</dbReference>
<evidence type="ECO:0000313" key="2">
    <source>
        <dbReference type="Proteomes" id="UP000001861"/>
    </source>
</evidence>
<keyword evidence="2" id="KW-1185">Reference proteome</keyword>
<name>D6RL07_COPC7</name>
<dbReference type="HOGENOM" id="CLU_2209885_0_0_1"/>
<organism evidence="1 2">
    <name type="scientific">Coprinopsis cinerea (strain Okayama-7 / 130 / ATCC MYA-4618 / FGSC 9003)</name>
    <name type="common">Inky cap fungus</name>
    <name type="synonym">Hormographiella aspergillata</name>
    <dbReference type="NCBI Taxonomy" id="240176"/>
    <lineage>
        <taxon>Eukaryota</taxon>
        <taxon>Fungi</taxon>
        <taxon>Dikarya</taxon>
        <taxon>Basidiomycota</taxon>
        <taxon>Agaricomycotina</taxon>
        <taxon>Agaricomycetes</taxon>
        <taxon>Agaricomycetidae</taxon>
        <taxon>Agaricales</taxon>
        <taxon>Agaricineae</taxon>
        <taxon>Psathyrellaceae</taxon>
        <taxon>Coprinopsis</taxon>
    </lineage>
</organism>
<reference evidence="1 2" key="1">
    <citation type="journal article" date="2010" name="Proc. Natl. Acad. Sci. U.S.A.">
        <title>Insights into evolution of multicellular fungi from the assembled chromosomes of the mushroom Coprinopsis cinerea (Coprinus cinereus).</title>
        <authorList>
            <person name="Stajich J.E."/>
            <person name="Wilke S.K."/>
            <person name="Ahren D."/>
            <person name="Au C.H."/>
            <person name="Birren B.W."/>
            <person name="Borodovsky M."/>
            <person name="Burns C."/>
            <person name="Canback B."/>
            <person name="Casselton L.A."/>
            <person name="Cheng C.K."/>
            <person name="Deng J."/>
            <person name="Dietrich F.S."/>
            <person name="Fargo D.C."/>
            <person name="Farman M.L."/>
            <person name="Gathman A.C."/>
            <person name="Goldberg J."/>
            <person name="Guigo R."/>
            <person name="Hoegger P.J."/>
            <person name="Hooker J.B."/>
            <person name="Huggins A."/>
            <person name="James T.Y."/>
            <person name="Kamada T."/>
            <person name="Kilaru S."/>
            <person name="Kodira C."/>
            <person name="Kues U."/>
            <person name="Kupfer D."/>
            <person name="Kwan H.S."/>
            <person name="Lomsadze A."/>
            <person name="Li W."/>
            <person name="Lilly W.W."/>
            <person name="Ma L.J."/>
            <person name="Mackey A.J."/>
            <person name="Manning G."/>
            <person name="Martin F."/>
            <person name="Muraguchi H."/>
            <person name="Natvig D.O."/>
            <person name="Palmerini H."/>
            <person name="Ramesh M.A."/>
            <person name="Rehmeyer C.J."/>
            <person name="Roe B.A."/>
            <person name="Shenoy N."/>
            <person name="Stanke M."/>
            <person name="Ter-Hovhannisyan V."/>
            <person name="Tunlid A."/>
            <person name="Velagapudi R."/>
            <person name="Vision T.J."/>
            <person name="Zeng Q."/>
            <person name="Zolan M.E."/>
            <person name="Pukkila P.J."/>
        </authorList>
    </citation>
    <scope>NUCLEOTIDE SEQUENCE [LARGE SCALE GENOMIC DNA]</scope>
    <source>
        <strain evidence="2">Okayama-7 / 130 / ATCC MYA-4618 / FGSC 9003</strain>
    </source>
</reference>
<evidence type="ECO:0000313" key="1">
    <source>
        <dbReference type="EMBL" id="EFI28485.1"/>
    </source>
</evidence>
<dbReference type="AlphaFoldDB" id="D6RL07"/>
<proteinExistence type="predicted"/>
<gene>
    <name evidence="1" type="ORF">CC1G_14017</name>
</gene>
<protein>
    <submittedName>
        <fullName evidence="1">Uncharacterized protein</fullName>
    </submittedName>
</protein>
<sequence length="107" mass="12106">MRGELHLDPGPEVCRAITHGPEIFEIPFEFLSIPASVSGMEHSTNPSWILIPWRLGRDLSKEALLYTAACLLAVFKIEPVKDQNGEDIPLELKTGIILYRRNEKFDC</sequence>
<dbReference type="KEGG" id="cci:CC1G_14017"/>
<comment type="caution">
    <text evidence="1">The sequence shown here is derived from an EMBL/GenBank/DDBJ whole genome shotgun (WGS) entry which is preliminary data.</text>
</comment>